<keyword evidence="4" id="KW-1185">Reference proteome</keyword>
<dbReference type="EMBL" id="CP071182">
    <property type="protein sequence ID" value="QSO45957.1"/>
    <property type="molecule type" value="Genomic_DNA"/>
</dbReference>
<proteinExistence type="predicted"/>
<protein>
    <submittedName>
        <fullName evidence="3">DUF502 domain-containing protein</fullName>
    </submittedName>
</protein>
<evidence type="ECO:0000256" key="2">
    <source>
        <dbReference type="SAM" id="Phobius"/>
    </source>
</evidence>
<feature type="transmembrane region" description="Helical" evidence="2">
    <location>
        <begin position="55"/>
        <end position="75"/>
    </location>
</feature>
<sequence length="234" mass="25501">MMGILRQIAKYFGIGLVTVLPFALVIWVVVSVFEIVDSWFGPEFDRLVGAQLPGAGFLIVVIAITLVGALTRLYISHQIFVMMDALFSRLPIIKSLYSMFKEIVNNLIGHRRGFRRTVLIAWPDERALMLGFVTSENLSSDIDPDGDRVAVYIPNAFQFAGITAIVPKDQVRPCNLTVEEALKFSLSAGLGNGRVVTKSKPSTSTEPVDNNESAEPNVTGGDGTGVHASPFSSR</sequence>
<dbReference type="InterPro" id="IPR007462">
    <property type="entry name" value="COV1-like"/>
</dbReference>
<dbReference type="KEGG" id="afx:JZ786_15625"/>
<evidence type="ECO:0000313" key="4">
    <source>
        <dbReference type="Proteomes" id="UP000663505"/>
    </source>
</evidence>
<accession>A0A9X7VWU6</accession>
<dbReference type="Pfam" id="PF04367">
    <property type="entry name" value="DUF502"/>
    <property type="match status" value="1"/>
</dbReference>
<feature type="region of interest" description="Disordered" evidence="1">
    <location>
        <begin position="195"/>
        <end position="234"/>
    </location>
</feature>
<gene>
    <name evidence="3" type="ORF">JZ786_15625</name>
</gene>
<dbReference type="AlphaFoldDB" id="A0A9X7VWU6"/>
<keyword evidence="2" id="KW-1133">Transmembrane helix</keyword>
<dbReference type="PANTHER" id="PTHR31876">
    <property type="entry name" value="COV-LIKE PROTEIN 1"/>
    <property type="match status" value="1"/>
</dbReference>
<name>A0A9X7VWU6_9BACL</name>
<evidence type="ECO:0000313" key="3">
    <source>
        <dbReference type="EMBL" id="QSO45957.1"/>
    </source>
</evidence>
<keyword evidence="2" id="KW-0812">Transmembrane</keyword>
<dbReference type="Proteomes" id="UP000663505">
    <property type="component" value="Chromosome"/>
</dbReference>
<keyword evidence="2" id="KW-0472">Membrane</keyword>
<organism evidence="3 4">
    <name type="scientific">Alicyclobacillus mengziensis</name>
    <dbReference type="NCBI Taxonomy" id="2931921"/>
    <lineage>
        <taxon>Bacteria</taxon>
        <taxon>Bacillati</taxon>
        <taxon>Bacillota</taxon>
        <taxon>Bacilli</taxon>
        <taxon>Bacillales</taxon>
        <taxon>Alicyclobacillaceae</taxon>
        <taxon>Alicyclobacillus</taxon>
    </lineage>
</organism>
<feature type="compositionally biased region" description="Polar residues" evidence="1">
    <location>
        <begin position="199"/>
        <end position="216"/>
    </location>
</feature>
<dbReference type="PANTHER" id="PTHR31876:SF26">
    <property type="entry name" value="PROTEIN LIKE COV 2"/>
    <property type="match status" value="1"/>
</dbReference>
<feature type="transmembrane region" description="Helical" evidence="2">
    <location>
        <begin position="12"/>
        <end position="35"/>
    </location>
</feature>
<evidence type="ECO:0000256" key="1">
    <source>
        <dbReference type="SAM" id="MobiDB-lite"/>
    </source>
</evidence>
<reference evidence="3 4" key="1">
    <citation type="submission" date="2021-02" db="EMBL/GenBank/DDBJ databases">
        <title>Alicyclobacillus curvatus sp. nov. and Alicyclobacillus mengziensis sp. nov., two acidophilic bacteria isolated from acid mine drainage.</title>
        <authorList>
            <person name="Huang Y."/>
        </authorList>
    </citation>
    <scope>NUCLEOTIDE SEQUENCE [LARGE SCALE GENOMIC DNA]</scope>
    <source>
        <strain evidence="3 4">S30H14</strain>
    </source>
</reference>